<dbReference type="Pfam" id="PF00334">
    <property type="entry name" value="NDK"/>
    <property type="match status" value="1"/>
</dbReference>
<dbReference type="Gene3D" id="3.30.70.141">
    <property type="entry name" value="Nucleoside diphosphate kinase-like domain"/>
    <property type="match status" value="1"/>
</dbReference>
<dbReference type="SUPFAM" id="SSF54919">
    <property type="entry name" value="Nucleoside diphosphate kinase, NDK"/>
    <property type="match status" value="1"/>
</dbReference>
<dbReference type="InterPro" id="IPR036850">
    <property type="entry name" value="NDK-like_dom_sf"/>
</dbReference>
<evidence type="ECO:0000256" key="3">
    <source>
        <dbReference type="ARBA" id="ARBA00012966"/>
    </source>
</evidence>
<evidence type="ECO:0000256" key="2">
    <source>
        <dbReference type="ARBA" id="ARBA00008142"/>
    </source>
</evidence>
<dbReference type="PRINTS" id="PR01243">
    <property type="entry name" value="NUCDPKINASE"/>
</dbReference>
<dbReference type="GO" id="GO:0006228">
    <property type="term" value="P:UTP biosynthetic process"/>
    <property type="evidence" value="ECO:0007669"/>
    <property type="project" value="InterPro"/>
</dbReference>
<dbReference type="CDD" id="cd04413">
    <property type="entry name" value="NDPk_I"/>
    <property type="match status" value="1"/>
</dbReference>
<dbReference type="EC" id="2.7.4.6" evidence="3"/>
<dbReference type="EMBL" id="LNQE01001824">
    <property type="protein sequence ID" value="KUG05216.1"/>
    <property type="molecule type" value="Genomic_DNA"/>
</dbReference>
<dbReference type="GO" id="GO:0006183">
    <property type="term" value="P:GTP biosynthetic process"/>
    <property type="evidence" value="ECO:0007669"/>
    <property type="project" value="InterPro"/>
</dbReference>
<dbReference type="NCBIfam" id="NF001908">
    <property type="entry name" value="PRK00668.1"/>
    <property type="match status" value="1"/>
</dbReference>
<accession>A0A0W8E9E6</accession>
<dbReference type="AlphaFoldDB" id="A0A0W8E9E6"/>
<dbReference type="SMART" id="SM00562">
    <property type="entry name" value="NDK"/>
    <property type="match status" value="1"/>
</dbReference>
<reference evidence="7" key="1">
    <citation type="journal article" date="2015" name="Proc. Natl. Acad. Sci. U.S.A.">
        <title>Networks of energetic and metabolic interactions define dynamics in microbial communities.</title>
        <authorList>
            <person name="Embree M."/>
            <person name="Liu J.K."/>
            <person name="Al-Bassam M.M."/>
            <person name="Zengler K."/>
        </authorList>
    </citation>
    <scope>NUCLEOTIDE SEQUENCE</scope>
</reference>
<dbReference type="GO" id="GO:0006241">
    <property type="term" value="P:CTP biosynthetic process"/>
    <property type="evidence" value="ECO:0007669"/>
    <property type="project" value="InterPro"/>
</dbReference>
<protein>
    <recommendedName>
        <fullName evidence="3">nucleoside-diphosphate kinase</fullName>
        <ecNumber evidence="3">2.7.4.6</ecNumber>
    </recommendedName>
</protein>
<sequence length="148" mass="16539">MEQTFVMVKPDGVQRSLVGEIVGRLESKGFKLKAMKLMVIDEELAREHYVEHVGKAFFKDLVEFITSGPVVAMIWEGEGVIASMRLLMGQTNPAEAGPGTIRGDLAVKVDQNIIHGSDSRVSAQREIGLFFQEQEIIDYGRAIDKWIF</sequence>
<organism evidence="7">
    <name type="scientific">hydrocarbon metagenome</name>
    <dbReference type="NCBI Taxonomy" id="938273"/>
    <lineage>
        <taxon>unclassified sequences</taxon>
        <taxon>metagenomes</taxon>
        <taxon>ecological metagenomes</taxon>
    </lineage>
</organism>
<evidence type="ECO:0000256" key="5">
    <source>
        <dbReference type="ARBA" id="ARBA00022777"/>
    </source>
</evidence>
<dbReference type="PANTHER" id="PTHR11349">
    <property type="entry name" value="NUCLEOSIDE DIPHOSPHATE KINASE"/>
    <property type="match status" value="1"/>
</dbReference>
<dbReference type="HAMAP" id="MF_00451">
    <property type="entry name" value="NDP_kinase"/>
    <property type="match status" value="1"/>
</dbReference>
<gene>
    <name evidence="7" type="ORF">ASZ90_017402</name>
</gene>
<dbReference type="GO" id="GO:0004550">
    <property type="term" value="F:nucleoside diphosphate kinase activity"/>
    <property type="evidence" value="ECO:0007669"/>
    <property type="project" value="UniProtKB-EC"/>
</dbReference>
<evidence type="ECO:0000256" key="4">
    <source>
        <dbReference type="ARBA" id="ARBA00022679"/>
    </source>
</evidence>
<comment type="caution">
    <text evidence="7">The sequence shown here is derived from an EMBL/GenBank/DDBJ whole genome shotgun (WGS) entry which is preliminary data.</text>
</comment>
<name>A0A0W8E9E6_9ZZZZ</name>
<proteinExistence type="inferred from homology"/>
<dbReference type="InterPro" id="IPR034907">
    <property type="entry name" value="NDK-like_dom"/>
</dbReference>
<evidence type="ECO:0000259" key="6">
    <source>
        <dbReference type="SMART" id="SM00562"/>
    </source>
</evidence>
<evidence type="ECO:0000256" key="1">
    <source>
        <dbReference type="ARBA" id="ARBA00001946"/>
    </source>
</evidence>
<dbReference type="InterPro" id="IPR001564">
    <property type="entry name" value="Nucleoside_diP_kinase"/>
</dbReference>
<comment type="cofactor">
    <cofactor evidence="1">
        <name>Mg(2+)</name>
        <dbReference type="ChEBI" id="CHEBI:18420"/>
    </cofactor>
</comment>
<evidence type="ECO:0000313" key="7">
    <source>
        <dbReference type="EMBL" id="KUG05216.1"/>
    </source>
</evidence>
<feature type="domain" description="Nucleoside diphosphate kinase-like" evidence="6">
    <location>
        <begin position="1"/>
        <end position="138"/>
    </location>
</feature>
<dbReference type="PROSITE" id="PS51374">
    <property type="entry name" value="NDPK_LIKE"/>
    <property type="match status" value="1"/>
</dbReference>
<dbReference type="FunFam" id="3.30.70.141:FF:000002">
    <property type="entry name" value="Nucleoside diphosphate kinase"/>
    <property type="match status" value="1"/>
</dbReference>
<comment type="similarity">
    <text evidence="2">Belongs to the NDK family.</text>
</comment>
<keyword evidence="5 7" id="KW-0418">Kinase</keyword>
<keyword evidence="4 7" id="KW-0808">Transferase</keyword>